<accession>A0A0G3GA98</accession>
<dbReference type="OrthoDB" id="5791859at2"/>
<organism evidence="1 2">
    <name type="scientific">Thioalkalivibrio versutus</name>
    <dbReference type="NCBI Taxonomy" id="106634"/>
    <lineage>
        <taxon>Bacteria</taxon>
        <taxon>Pseudomonadati</taxon>
        <taxon>Pseudomonadota</taxon>
        <taxon>Gammaproteobacteria</taxon>
        <taxon>Chromatiales</taxon>
        <taxon>Ectothiorhodospiraceae</taxon>
        <taxon>Thioalkalivibrio</taxon>
    </lineage>
</organism>
<name>A0A0G3GA98_9GAMM</name>
<gene>
    <name evidence="1" type="ORF">TVD_10635</name>
</gene>
<dbReference type="PATRIC" id="fig|106634.4.peg.2172"/>
<evidence type="ECO:0000313" key="2">
    <source>
        <dbReference type="Proteomes" id="UP000064201"/>
    </source>
</evidence>
<dbReference type="KEGG" id="tvr:TVD_10635"/>
<evidence type="ECO:0000313" key="1">
    <source>
        <dbReference type="EMBL" id="AKJ96487.1"/>
    </source>
</evidence>
<sequence>MRWFRKPAEVVSDEAASGLAPEPLEVTFDKEILASKLSTLKGAIAEAGGVDGLETFIEALRSKHEVFAAIVAKGDEIDAEDVRALGGLVFSVRRKLVTLMAERQGALVDGVRALVHPDVDVNERLAAFADLAADDKKLRRAIWDFGAEILHFADPEAVPLACRWVWDTSTTTGSLREFIRANDTLRSIPIGESVGAIEGARRWFYEALAEEGFYRDLPFVTDLVWVQAYSDYARSLSMSLGMIDNQFGGKQDPLELAVKMLGIDSPEGRLKGTDASLH</sequence>
<dbReference type="Proteomes" id="UP000064201">
    <property type="component" value="Chromosome"/>
</dbReference>
<protein>
    <submittedName>
        <fullName evidence="1">Uncharacterized protein</fullName>
    </submittedName>
</protein>
<dbReference type="STRING" id="106634.TVD_10635"/>
<reference evidence="1 2" key="1">
    <citation type="submission" date="2015-04" db="EMBL/GenBank/DDBJ databases">
        <title>Complete Sequence for the Genome of the Thioalkalivibrio versutus D301.</title>
        <authorList>
            <person name="Mu T."/>
            <person name="Zhou J."/>
            <person name="Xu X."/>
        </authorList>
    </citation>
    <scope>NUCLEOTIDE SEQUENCE [LARGE SCALE GENOMIC DNA]</scope>
    <source>
        <strain evidence="1 2">D301</strain>
    </source>
</reference>
<keyword evidence="2" id="KW-1185">Reference proteome</keyword>
<dbReference type="AlphaFoldDB" id="A0A0G3GA98"/>
<dbReference type="EMBL" id="CP011367">
    <property type="protein sequence ID" value="AKJ96487.1"/>
    <property type="molecule type" value="Genomic_DNA"/>
</dbReference>
<proteinExistence type="predicted"/>